<organism evidence="3 4">
    <name type="scientific">Sphingomonas sanxanigenens</name>
    <dbReference type="NCBI Taxonomy" id="397260"/>
    <lineage>
        <taxon>Bacteria</taxon>
        <taxon>Pseudomonadati</taxon>
        <taxon>Pseudomonadota</taxon>
        <taxon>Alphaproteobacteria</taxon>
        <taxon>Sphingomonadales</taxon>
        <taxon>Sphingomonadaceae</taxon>
        <taxon>Sphingomonas</taxon>
    </lineage>
</organism>
<keyword evidence="2" id="KW-0564">Palmitate</keyword>
<dbReference type="GO" id="GO:0015562">
    <property type="term" value="F:efflux transmembrane transporter activity"/>
    <property type="evidence" value="ECO:0007669"/>
    <property type="project" value="InterPro"/>
</dbReference>
<dbReference type="Proteomes" id="UP000249066">
    <property type="component" value="Unassembled WGS sequence"/>
</dbReference>
<comment type="similarity">
    <text evidence="1 2">Belongs to the outer membrane factor (OMF) (TC 1.B.17) family.</text>
</comment>
<gene>
    <name evidence="3" type="ORF">DI623_15435</name>
</gene>
<keyword evidence="2" id="KW-0472">Membrane</keyword>
<dbReference type="SUPFAM" id="SSF56954">
    <property type="entry name" value="Outer membrane efflux proteins (OEP)"/>
    <property type="match status" value="1"/>
</dbReference>
<sequence length="457" mass="47679">MKRIACLLPLALAGCGAGERPATPGSAAIGAPASWRDGPGSDAAIAGDWWKGFGDPALGAIVDKALANNPDIAIAAARVAEADAQFRLARSQQRPSIGGAIGGLARDRSVSPFGKPEEQSAAQPSLSASYEIDLFGRLAQATASARAALLATRATQASVRLAVAATAANGYITLIGLDARLAVLRDTLTARAESLRIARRRAETGYSPQLDLQQAEAEYRATEQLIPTVELAIRRQEDGLSILLGESPRAIERGEPLAALAIPTLDGGLPASLLRRRPDIAAAEQQLVAADHALDSARAAFLPSIRLNASAGYAVSTLLADPIGIWSLGGSILAPLFQGGRLRAQADSAAARRDQAAFAYQKTALGAFRDVEDALAAVARTSEQEQALVAQRSALAEALRLATNRYRAGYSAYLEQLDAQRGLLSAELALAQVRADRLNAVVSLYQALGGGWDASLL</sequence>
<name>A0A2W5A1E8_9SPHN</name>
<dbReference type="Gene3D" id="2.20.200.10">
    <property type="entry name" value="Outer membrane efflux proteins (OEP)"/>
    <property type="match status" value="1"/>
</dbReference>
<comment type="caution">
    <text evidence="3">The sequence shown here is derived from an EMBL/GenBank/DDBJ whole genome shotgun (WGS) entry which is preliminary data.</text>
</comment>
<dbReference type="PROSITE" id="PS51257">
    <property type="entry name" value="PROKAR_LIPOPROTEIN"/>
    <property type="match status" value="1"/>
</dbReference>
<dbReference type="Pfam" id="PF02321">
    <property type="entry name" value="OEP"/>
    <property type="match status" value="2"/>
</dbReference>
<comment type="subcellular location">
    <subcellularLocation>
        <location evidence="2">Cell membrane</location>
        <topology evidence="2">Lipid-anchor</topology>
    </subcellularLocation>
</comment>
<dbReference type="EMBL" id="QFNN01000151">
    <property type="protein sequence ID" value="PZO87072.1"/>
    <property type="molecule type" value="Genomic_DNA"/>
</dbReference>
<evidence type="ECO:0000313" key="4">
    <source>
        <dbReference type="Proteomes" id="UP000249066"/>
    </source>
</evidence>
<evidence type="ECO:0000256" key="2">
    <source>
        <dbReference type="RuleBase" id="RU362097"/>
    </source>
</evidence>
<dbReference type="InterPro" id="IPR010131">
    <property type="entry name" value="MdtP/NodT-like"/>
</dbReference>
<dbReference type="GO" id="GO:0005886">
    <property type="term" value="C:plasma membrane"/>
    <property type="evidence" value="ECO:0007669"/>
    <property type="project" value="UniProtKB-SubCell"/>
</dbReference>
<dbReference type="NCBIfam" id="TIGR01845">
    <property type="entry name" value="outer_NodT"/>
    <property type="match status" value="1"/>
</dbReference>
<reference evidence="3 4" key="1">
    <citation type="submission" date="2017-08" db="EMBL/GenBank/DDBJ databases">
        <title>Infants hospitalized years apart are colonized by the same room-sourced microbial strains.</title>
        <authorList>
            <person name="Brooks B."/>
            <person name="Olm M.R."/>
            <person name="Firek B.A."/>
            <person name="Baker R."/>
            <person name="Thomas B.C."/>
            <person name="Morowitz M.J."/>
            <person name="Banfield J.F."/>
        </authorList>
    </citation>
    <scope>NUCLEOTIDE SEQUENCE [LARGE SCALE GENOMIC DNA]</scope>
    <source>
        <strain evidence="3">S2_018_000_R2_101</strain>
    </source>
</reference>
<proteinExistence type="inferred from homology"/>
<keyword evidence="2" id="KW-1134">Transmembrane beta strand</keyword>
<dbReference type="AlphaFoldDB" id="A0A2W5A1E8"/>
<protein>
    <submittedName>
        <fullName evidence="3">RND transporter</fullName>
    </submittedName>
</protein>
<dbReference type="PANTHER" id="PTHR30203:SF33">
    <property type="entry name" value="BLR4455 PROTEIN"/>
    <property type="match status" value="1"/>
</dbReference>
<keyword evidence="2" id="KW-0812">Transmembrane</keyword>
<evidence type="ECO:0000256" key="1">
    <source>
        <dbReference type="ARBA" id="ARBA00007613"/>
    </source>
</evidence>
<dbReference type="Gene3D" id="1.20.1600.10">
    <property type="entry name" value="Outer membrane efflux proteins (OEP)"/>
    <property type="match status" value="1"/>
</dbReference>
<keyword evidence="2" id="KW-0449">Lipoprotein</keyword>
<dbReference type="PANTHER" id="PTHR30203">
    <property type="entry name" value="OUTER MEMBRANE CATION EFFLUX PROTEIN"/>
    <property type="match status" value="1"/>
</dbReference>
<dbReference type="InterPro" id="IPR003423">
    <property type="entry name" value="OMP_efflux"/>
</dbReference>
<accession>A0A2W5A1E8</accession>
<evidence type="ECO:0000313" key="3">
    <source>
        <dbReference type="EMBL" id="PZO87072.1"/>
    </source>
</evidence>